<dbReference type="PROSITE" id="PS50011">
    <property type="entry name" value="PROTEIN_KINASE_DOM"/>
    <property type="match status" value="1"/>
</dbReference>
<evidence type="ECO:0000259" key="2">
    <source>
        <dbReference type="PROSITE" id="PS50011"/>
    </source>
</evidence>
<proteinExistence type="predicted"/>
<keyword evidence="4" id="KW-1185">Reference proteome</keyword>
<dbReference type="VEuPathDB" id="AmoebaDB:NF0054900"/>
<dbReference type="RefSeq" id="XP_044565578.1">
    <property type="nucleotide sequence ID" value="XM_044703196.1"/>
</dbReference>
<evidence type="ECO:0000313" key="4">
    <source>
        <dbReference type="Proteomes" id="UP000444721"/>
    </source>
</evidence>
<dbReference type="AlphaFoldDB" id="A0A6A5C5V8"/>
<sequence>MINKKSTSQTPTKSGTSSSLTRSREMKKIKKSSLEESEEVKNLLDKISQHDDASPFKFATNEEDRLFHSLISIENENIAITTNPLYEEISNIFHEQLNVATEQSSSWRDYYSFISKLNKILTSQEDSRSMINEEIFAQLKDLPSQRIMTVYNEFLQSQKSLPDVWESTLMGMIVNILNHQFKFRKNIIFGTYKHSSIKTSQEAVQYVDSYAVKGTSLKNKARLIPDAFAQIHIFEDQPFVFFKCEGQRAETWTHKDHFKIYIEMKGMLKDYGIPFGYTIRESDIFNLSSTEGIVALTTFIESMCENVYNLEFNEEEFEENARLSSSSTPMRAKTQSLERIVKEMDVRFGTNMPSSMPTTSFETLEEGKRVSKKILSGMFVIGEQIEKEQAKASNIVYIFKTSNPYIFVRSFDITSFVGIFYWAETKFYDLRSYLFSLSIKKNQEQLWMKILDEHRSDDSRSRNEHEHDELSRNFHHEHNQQSRGTSFESNFKYIPDPMNEIECAIVLEELLALKNFQFLLNSMRCDTSCTSFYGSAFSQLYGPVFVKGTVFRTENESVMKRLVTLSQTRSTFSNIVRVFEYHAISSNSKLISVIFNLMKQHNDKCVLELRKLVNSTDLVSITILERLISLDDFMNMLSVRRWLNKCRIKFFMNLVRQCFEILFQLDQFNILHSDISFGNLMIRLDQDHWNSASSDEEKIASFKLVIIDFNSSMLLKEQDTTTNESEVVHRKIIPNQKVDLVFKYPYSEPSLDTDEADIYSMAVVIVNYLHYFQHRNTLNSDDPFQSCMEYKILMLDFLNDFQTNYKHMYGDEIVHLVSLLKYMLATGEEERPVLKKIKGKLEKVKSLWTRNILTRTPLKSISNPMTVQRNANTNHEFPRK</sequence>
<dbReference type="Gene3D" id="1.10.510.10">
    <property type="entry name" value="Transferase(Phosphotransferase) domain 1"/>
    <property type="match status" value="1"/>
</dbReference>
<comment type="caution">
    <text evidence="3">The sequence shown here is derived from an EMBL/GenBank/DDBJ whole genome shotgun (WGS) entry which is preliminary data.</text>
</comment>
<dbReference type="OrthoDB" id="10501740at2759"/>
<accession>A0A6A5C5V8</accession>
<protein>
    <recommendedName>
        <fullName evidence="2">Protein kinase domain-containing protein</fullName>
    </recommendedName>
</protein>
<feature type="region of interest" description="Disordered" evidence="1">
    <location>
        <begin position="458"/>
        <end position="486"/>
    </location>
</feature>
<dbReference type="GO" id="GO:0004672">
    <property type="term" value="F:protein kinase activity"/>
    <property type="evidence" value="ECO:0007669"/>
    <property type="project" value="InterPro"/>
</dbReference>
<organism evidence="3 4">
    <name type="scientific">Naegleria fowleri</name>
    <name type="common">Brain eating amoeba</name>
    <dbReference type="NCBI Taxonomy" id="5763"/>
    <lineage>
        <taxon>Eukaryota</taxon>
        <taxon>Discoba</taxon>
        <taxon>Heterolobosea</taxon>
        <taxon>Tetramitia</taxon>
        <taxon>Eutetramitia</taxon>
        <taxon>Vahlkampfiidae</taxon>
        <taxon>Naegleria</taxon>
    </lineage>
</organism>
<reference evidence="3 4" key="1">
    <citation type="journal article" date="2019" name="Sci. Rep.">
        <title>Nanopore sequencing improves the draft genome of the human pathogenic amoeba Naegleria fowleri.</title>
        <authorList>
            <person name="Liechti N."/>
            <person name="Schurch N."/>
            <person name="Bruggmann R."/>
            <person name="Wittwer M."/>
        </authorList>
    </citation>
    <scope>NUCLEOTIDE SEQUENCE [LARGE SCALE GENOMIC DNA]</scope>
    <source>
        <strain evidence="3 4">ATCC 30894</strain>
    </source>
</reference>
<feature type="compositionally biased region" description="Basic and acidic residues" evidence="1">
    <location>
        <begin position="458"/>
        <end position="480"/>
    </location>
</feature>
<feature type="domain" description="Protein kinase" evidence="2">
    <location>
        <begin position="472"/>
        <end position="849"/>
    </location>
</feature>
<dbReference type="GeneID" id="68119868"/>
<gene>
    <name evidence="3" type="ORF">FDP41_012653</name>
</gene>
<evidence type="ECO:0000313" key="3">
    <source>
        <dbReference type="EMBL" id="KAF0980865.1"/>
    </source>
</evidence>
<dbReference type="Proteomes" id="UP000444721">
    <property type="component" value="Unassembled WGS sequence"/>
</dbReference>
<evidence type="ECO:0000256" key="1">
    <source>
        <dbReference type="SAM" id="MobiDB-lite"/>
    </source>
</evidence>
<dbReference type="VEuPathDB" id="AmoebaDB:NF0132300"/>
<name>A0A6A5C5V8_NAEFO</name>
<dbReference type="InterPro" id="IPR000719">
    <property type="entry name" value="Prot_kinase_dom"/>
</dbReference>
<dbReference type="InterPro" id="IPR011009">
    <property type="entry name" value="Kinase-like_dom_sf"/>
</dbReference>
<dbReference type="SUPFAM" id="SSF56112">
    <property type="entry name" value="Protein kinase-like (PK-like)"/>
    <property type="match status" value="1"/>
</dbReference>
<feature type="compositionally biased region" description="Polar residues" evidence="1">
    <location>
        <begin position="1"/>
        <end position="21"/>
    </location>
</feature>
<dbReference type="GO" id="GO:0005524">
    <property type="term" value="F:ATP binding"/>
    <property type="evidence" value="ECO:0007669"/>
    <property type="project" value="InterPro"/>
</dbReference>
<dbReference type="VEuPathDB" id="AmoebaDB:NfTy_037790"/>
<dbReference type="VEuPathDB" id="AmoebaDB:FDP41_012653"/>
<dbReference type="EMBL" id="VFQX01000016">
    <property type="protein sequence ID" value="KAF0980865.1"/>
    <property type="molecule type" value="Genomic_DNA"/>
</dbReference>
<dbReference type="VEuPathDB" id="AmoebaDB:NF0054910"/>
<feature type="region of interest" description="Disordered" evidence="1">
    <location>
        <begin position="1"/>
        <end position="38"/>
    </location>
</feature>